<dbReference type="SUPFAM" id="SSF57756">
    <property type="entry name" value="Retrovirus zinc finger-like domains"/>
    <property type="match status" value="1"/>
</dbReference>
<dbReference type="PROSITE" id="PS50089">
    <property type="entry name" value="ZF_RING_2"/>
    <property type="match status" value="1"/>
</dbReference>
<protein>
    <recommendedName>
        <fullName evidence="10">CCHC-type domain-containing protein</fullName>
    </recommendedName>
</protein>
<keyword evidence="2 4" id="KW-0863">Zinc-finger</keyword>
<dbReference type="Gene3D" id="4.10.60.10">
    <property type="entry name" value="Zinc finger, CCHC-type"/>
    <property type="match status" value="1"/>
</dbReference>
<dbReference type="SUPFAM" id="SSF57850">
    <property type="entry name" value="RING/U-box"/>
    <property type="match status" value="1"/>
</dbReference>
<name>A0A0S4JGE6_BODSA</name>
<keyword evidence="1" id="KW-0479">Metal-binding</keyword>
<dbReference type="GO" id="GO:0016567">
    <property type="term" value="P:protein ubiquitination"/>
    <property type="evidence" value="ECO:0007669"/>
    <property type="project" value="InterPro"/>
</dbReference>
<dbReference type="PANTHER" id="PTHR15439:SF0">
    <property type="entry name" value="CELL DIVISION CYCLE AND APOPTOSIS REGULATOR PROTEIN 1-RELATED"/>
    <property type="match status" value="1"/>
</dbReference>
<feature type="domain" description="RING-type" evidence="6">
    <location>
        <begin position="307"/>
        <end position="351"/>
    </location>
</feature>
<evidence type="ECO:0000256" key="4">
    <source>
        <dbReference type="PROSITE-ProRule" id="PRU00047"/>
    </source>
</evidence>
<evidence type="ECO:0000256" key="2">
    <source>
        <dbReference type="ARBA" id="ARBA00022771"/>
    </source>
</evidence>
<dbReference type="GO" id="GO:0006397">
    <property type="term" value="P:mRNA processing"/>
    <property type="evidence" value="ECO:0007669"/>
    <property type="project" value="InterPro"/>
</dbReference>
<evidence type="ECO:0000256" key="5">
    <source>
        <dbReference type="SAM" id="MobiDB-lite"/>
    </source>
</evidence>
<dbReference type="InterPro" id="IPR025829">
    <property type="entry name" value="Zn_knuckle_CX2CX3GHX4C"/>
</dbReference>
<evidence type="ECO:0008006" key="10">
    <source>
        <dbReference type="Google" id="ProtNLM"/>
    </source>
</evidence>
<evidence type="ECO:0000259" key="7">
    <source>
        <dbReference type="PROSITE" id="PS50158"/>
    </source>
</evidence>
<organism evidence="8 9">
    <name type="scientific">Bodo saltans</name>
    <name type="common">Flagellated protozoan</name>
    <dbReference type="NCBI Taxonomy" id="75058"/>
    <lineage>
        <taxon>Eukaryota</taxon>
        <taxon>Discoba</taxon>
        <taxon>Euglenozoa</taxon>
        <taxon>Kinetoplastea</taxon>
        <taxon>Metakinetoplastina</taxon>
        <taxon>Eubodonida</taxon>
        <taxon>Bodonidae</taxon>
        <taxon>Bodo</taxon>
    </lineage>
</organism>
<dbReference type="GO" id="GO:0008270">
    <property type="term" value="F:zinc ion binding"/>
    <property type="evidence" value="ECO:0007669"/>
    <property type="project" value="UniProtKB-KW"/>
</dbReference>
<dbReference type="PANTHER" id="PTHR15439">
    <property type="entry name" value="RETINOBLASTOMA-BINDING PROTEIN 6"/>
    <property type="match status" value="1"/>
</dbReference>
<dbReference type="OrthoDB" id="106784at2759"/>
<dbReference type="Pfam" id="PF13696">
    <property type="entry name" value="zf-CCHC_2"/>
    <property type="match status" value="1"/>
</dbReference>
<evidence type="ECO:0000256" key="1">
    <source>
        <dbReference type="ARBA" id="ARBA00022723"/>
    </source>
</evidence>
<feature type="compositionally biased region" description="Gly residues" evidence="5">
    <location>
        <begin position="179"/>
        <end position="193"/>
    </location>
</feature>
<dbReference type="AlphaFoldDB" id="A0A0S4JGE6"/>
<dbReference type="PROSITE" id="PS50158">
    <property type="entry name" value="ZF_CCHC"/>
    <property type="match status" value="1"/>
</dbReference>
<dbReference type="InterPro" id="IPR033489">
    <property type="entry name" value="RBBP6"/>
</dbReference>
<dbReference type="EMBL" id="CYKH01001751">
    <property type="protein sequence ID" value="CUG89596.1"/>
    <property type="molecule type" value="Genomic_DNA"/>
</dbReference>
<dbReference type="Proteomes" id="UP000051952">
    <property type="component" value="Unassembled WGS sequence"/>
</dbReference>
<dbReference type="CDD" id="cd16620">
    <property type="entry name" value="vRING-HC-C4C4_RBBP6"/>
    <property type="match status" value="1"/>
</dbReference>
<dbReference type="OMA" id="CKEPLIM"/>
<evidence type="ECO:0000259" key="6">
    <source>
        <dbReference type="PROSITE" id="PS50089"/>
    </source>
</evidence>
<dbReference type="InterPro" id="IPR001878">
    <property type="entry name" value="Znf_CCHC"/>
</dbReference>
<keyword evidence="9" id="KW-1185">Reference proteome</keyword>
<keyword evidence="3" id="KW-0862">Zinc</keyword>
<reference evidence="9" key="1">
    <citation type="submission" date="2015-09" db="EMBL/GenBank/DDBJ databases">
        <authorList>
            <consortium name="Pathogen Informatics"/>
        </authorList>
    </citation>
    <scope>NUCLEOTIDE SEQUENCE [LARGE SCALE GENOMIC DNA]</scope>
    <source>
        <strain evidence="9">Lake Konstanz</strain>
    </source>
</reference>
<dbReference type="GO" id="GO:0003676">
    <property type="term" value="F:nucleic acid binding"/>
    <property type="evidence" value="ECO:0007669"/>
    <property type="project" value="InterPro"/>
</dbReference>
<dbReference type="GO" id="GO:0005634">
    <property type="term" value="C:nucleus"/>
    <property type="evidence" value="ECO:0007669"/>
    <property type="project" value="TreeGrafter"/>
</dbReference>
<dbReference type="InterPro" id="IPR013083">
    <property type="entry name" value="Znf_RING/FYVE/PHD"/>
</dbReference>
<accession>A0A0S4JGE6</accession>
<proteinExistence type="predicted"/>
<dbReference type="InterPro" id="IPR036875">
    <property type="entry name" value="Znf_CCHC_sf"/>
</dbReference>
<dbReference type="GO" id="GO:0006511">
    <property type="term" value="P:ubiquitin-dependent protein catabolic process"/>
    <property type="evidence" value="ECO:0007669"/>
    <property type="project" value="TreeGrafter"/>
</dbReference>
<feature type="domain" description="CCHC-type" evidence="7">
    <location>
        <begin position="215"/>
        <end position="230"/>
    </location>
</feature>
<evidence type="ECO:0000313" key="8">
    <source>
        <dbReference type="EMBL" id="CUG89596.1"/>
    </source>
</evidence>
<evidence type="ECO:0000256" key="3">
    <source>
        <dbReference type="ARBA" id="ARBA00022833"/>
    </source>
</evidence>
<feature type="region of interest" description="Disordered" evidence="5">
    <location>
        <begin position="116"/>
        <end position="135"/>
    </location>
</feature>
<dbReference type="VEuPathDB" id="TriTrypDB:BSAL_22250"/>
<dbReference type="InterPro" id="IPR001841">
    <property type="entry name" value="Znf_RING"/>
</dbReference>
<dbReference type="GO" id="GO:0061630">
    <property type="term" value="F:ubiquitin protein ligase activity"/>
    <property type="evidence" value="ECO:0007669"/>
    <property type="project" value="InterPro"/>
</dbReference>
<sequence length="380" mass="40654">MSRSFKITYTLRSSSHVGIVPIEARTIKCRDARVLIAERLSTQEEDLCLYYSTNTANPIHLDEDINAFAMLEVARGMLNVTNSANRTLTATQQKQRKDAREIKAVVGVSGTVTLLQRGPPTASSGHSNNDGYIAGVTTTGPVVTVAATSEEERMRQMQSQISLETGMESFRRMPMRPGGATGGAGGGAGGGPSGATTVDAAGNVVFREPPKGYICHNCGKGGHHINHCPEARNGFNKVKVLQAPIGIPESMLERCDPNDPRAKFVTRDGVTVVRKQVANAFEQVNLVSSSSKADAVDGREIPTELQCAVCKTLAKNAVVAPCCEATCCESCLLDEEAALHADGAPVCPLCKELLMIDEIDGNAEVRANVEAFLKKRPREE</sequence>
<gene>
    <name evidence="8" type="ORF">BSAL_22250</name>
</gene>
<dbReference type="Gene3D" id="3.30.40.10">
    <property type="entry name" value="Zinc/RING finger domain, C3HC4 (zinc finger)"/>
    <property type="match status" value="1"/>
</dbReference>
<feature type="compositionally biased region" description="Polar residues" evidence="5">
    <location>
        <begin position="121"/>
        <end position="130"/>
    </location>
</feature>
<feature type="region of interest" description="Disordered" evidence="5">
    <location>
        <begin position="176"/>
        <end position="195"/>
    </location>
</feature>
<evidence type="ECO:0000313" key="9">
    <source>
        <dbReference type="Proteomes" id="UP000051952"/>
    </source>
</evidence>